<evidence type="ECO:0000313" key="2">
    <source>
        <dbReference type="EMBL" id="KAK8989217.1"/>
    </source>
</evidence>
<dbReference type="InterPro" id="IPR036397">
    <property type="entry name" value="RNaseH_sf"/>
</dbReference>
<dbReference type="Proteomes" id="UP001396334">
    <property type="component" value="Unassembled WGS sequence"/>
</dbReference>
<keyword evidence="3" id="KW-1185">Reference proteome</keyword>
<dbReference type="Pfam" id="PF13456">
    <property type="entry name" value="RVT_3"/>
    <property type="match status" value="1"/>
</dbReference>
<evidence type="ECO:0000259" key="1">
    <source>
        <dbReference type="Pfam" id="PF13456"/>
    </source>
</evidence>
<comment type="caution">
    <text evidence="2">The sequence shown here is derived from an EMBL/GenBank/DDBJ whole genome shotgun (WGS) entry which is preliminary data.</text>
</comment>
<reference evidence="2 3" key="1">
    <citation type="journal article" date="2024" name="G3 (Bethesda)">
        <title>Genome assembly of Hibiscus sabdariffa L. provides insights into metabolisms of medicinal natural products.</title>
        <authorList>
            <person name="Kim T."/>
        </authorList>
    </citation>
    <scope>NUCLEOTIDE SEQUENCE [LARGE SCALE GENOMIC DNA]</scope>
    <source>
        <strain evidence="2">TK-2024</strain>
        <tissue evidence="2">Old leaves</tissue>
    </source>
</reference>
<organism evidence="2 3">
    <name type="scientific">Hibiscus sabdariffa</name>
    <name type="common">roselle</name>
    <dbReference type="NCBI Taxonomy" id="183260"/>
    <lineage>
        <taxon>Eukaryota</taxon>
        <taxon>Viridiplantae</taxon>
        <taxon>Streptophyta</taxon>
        <taxon>Embryophyta</taxon>
        <taxon>Tracheophyta</taxon>
        <taxon>Spermatophyta</taxon>
        <taxon>Magnoliopsida</taxon>
        <taxon>eudicotyledons</taxon>
        <taxon>Gunneridae</taxon>
        <taxon>Pentapetalae</taxon>
        <taxon>rosids</taxon>
        <taxon>malvids</taxon>
        <taxon>Malvales</taxon>
        <taxon>Malvaceae</taxon>
        <taxon>Malvoideae</taxon>
        <taxon>Hibiscus</taxon>
    </lineage>
</organism>
<dbReference type="InterPro" id="IPR053151">
    <property type="entry name" value="RNase_H-like"/>
</dbReference>
<gene>
    <name evidence="2" type="ORF">V6N11_063655</name>
</gene>
<accession>A0ABR2PLA7</accession>
<dbReference type="CDD" id="cd06222">
    <property type="entry name" value="RNase_H_like"/>
    <property type="match status" value="1"/>
</dbReference>
<dbReference type="PANTHER" id="PTHR47723:SF13">
    <property type="entry name" value="PUTATIVE-RELATED"/>
    <property type="match status" value="1"/>
</dbReference>
<dbReference type="SUPFAM" id="SSF53098">
    <property type="entry name" value="Ribonuclease H-like"/>
    <property type="match status" value="1"/>
</dbReference>
<proteinExistence type="predicted"/>
<evidence type="ECO:0000313" key="3">
    <source>
        <dbReference type="Proteomes" id="UP001396334"/>
    </source>
</evidence>
<dbReference type="PANTHER" id="PTHR47723">
    <property type="entry name" value="OS05G0353850 PROTEIN"/>
    <property type="match status" value="1"/>
</dbReference>
<dbReference type="EMBL" id="JBBPBN010000056">
    <property type="protein sequence ID" value="KAK8989217.1"/>
    <property type="molecule type" value="Genomic_DNA"/>
</dbReference>
<feature type="domain" description="RNase H type-1" evidence="1">
    <location>
        <begin position="54"/>
        <end position="145"/>
    </location>
</feature>
<dbReference type="InterPro" id="IPR044730">
    <property type="entry name" value="RNase_H-like_dom_plant"/>
</dbReference>
<dbReference type="InterPro" id="IPR002156">
    <property type="entry name" value="RNaseH_domain"/>
</dbReference>
<sequence>MVLDADFVERKSVLDRGNRFIEECKTAYSQMLLVPMVVQRRKQWWEGPQRGWVKGFARSIGRCSVIVVELWTISDGLRHAWDGGFRRVELETNNAEAANICNGLSSTLQHGVLVSTIHDLLQRSWQVRIRHVGRSGNAVADKLARLGQQCMLQGSYFAAPAVEVVGLVGEEQHRWEDHMMGS</sequence>
<dbReference type="InterPro" id="IPR012337">
    <property type="entry name" value="RNaseH-like_sf"/>
</dbReference>
<dbReference type="Gene3D" id="3.30.420.10">
    <property type="entry name" value="Ribonuclease H-like superfamily/Ribonuclease H"/>
    <property type="match status" value="1"/>
</dbReference>
<protein>
    <recommendedName>
        <fullName evidence="1">RNase H type-1 domain-containing protein</fullName>
    </recommendedName>
</protein>
<name>A0ABR2PLA7_9ROSI</name>